<accession>A0A6J4JIM4</accession>
<evidence type="ECO:0000256" key="1">
    <source>
        <dbReference type="SAM" id="MobiDB-lite"/>
    </source>
</evidence>
<name>A0A6J4JIM4_9PSEU</name>
<feature type="non-terminal residue" evidence="2">
    <location>
        <position position="163"/>
    </location>
</feature>
<feature type="compositionally biased region" description="Basic and acidic residues" evidence="1">
    <location>
        <begin position="7"/>
        <end position="24"/>
    </location>
</feature>
<feature type="non-terminal residue" evidence="2">
    <location>
        <position position="1"/>
    </location>
</feature>
<proteinExistence type="predicted"/>
<feature type="compositionally biased region" description="Basic residues" evidence="1">
    <location>
        <begin position="154"/>
        <end position="163"/>
    </location>
</feature>
<sequence>APHHARLPSDAERERLFAHPDRRGGRGPRGRGRARGRRPRPRRRRRAAGRPAGRAAPRPAGDRARSVRAGHRVQHAVLRRGGRADGRLDGRHRCRTGRGLDGAGPGPGPRGLLPPGRGVRQRRGRPAQLRPPGDHGLRREDAGPVRRTPDVPRPRRRAGGAVL</sequence>
<reference evidence="2" key="1">
    <citation type="submission" date="2020-02" db="EMBL/GenBank/DDBJ databases">
        <authorList>
            <person name="Meier V. D."/>
        </authorList>
    </citation>
    <scope>NUCLEOTIDE SEQUENCE</scope>
    <source>
        <strain evidence="2">AVDCRST_MAG54</strain>
    </source>
</reference>
<protein>
    <submittedName>
        <fullName evidence="2">Uncharacterized protein</fullName>
    </submittedName>
</protein>
<feature type="compositionally biased region" description="Basic residues" evidence="1">
    <location>
        <begin position="66"/>
        <end position="81"/>
    </location>
</feature>
<organism evidence="2">
    <name type="scientific">uncultured Actinomycetospora sp</name>
    <dbReference type="NCBI Taxonomy" id="1135996"/>
    <lineage>
        <taxon>Bacteria</taxon>
        <taxon>Bacillati</taxon>
        <taxon>Actinomycetota</taxon>
        <taxon>Actinomycetes</taxon>
        <taxon>Pseudonocardiales</taxon>
        <taxon>Pseudonocardiaceae</taxon>
        <taxon>Actinomycetospora</taxon>
        <taxon>environmental samples</taxon>
    </lineage>
</organism>
<dbReference type="AlphaFoldDB" id="A0A6J4JIM4"/>
<gene>
    <name evidence="2" type="ORF">AVDCRST_MAG54-3592</name>
</gene>
<feature type="compositionally biased region" description="Basic and acidic residues" evidence="1">
    <location>
        <begin position="82"/>
        <end position="91"/>
    </location>
</feature>
<feature type="compositionally biased region" description="Low complexity" evidence="1">
    <location>
        <begin position="49"/>
        <end position="59"/>
    </location>
</feature>
<feature type="compositionally biased region" description="Basic residues" evidence="1">
    <location>
        <begin position="25"/>
        <end position="48"/>
    </location>
</feature>
<evidence type="ECO:0000313" key="2">
    <source>
        <dbReference type="EMBL" id="CAA9280853.1"/>
    </source>
</evidence>
<dbReference type="EMBL" id="CADCTH010000456">
    <property type="protein sequence ID" value="CAA9280853.1"/>
    <property type="molecule type" value="Genomic_DNA"/>
</dbReference>
<feature type="region of interest" description="Disordered" evidence="1">
    <location>
        <begin position="1"/>
        <end position="163"/>
    </location>
</feature>
<feature type="compositionally biased region" description="Basic and acidic residues" evidence="1">
    <location>
        <begin position="132"/>
        <end position="153"/>
    </location>
</feature>